<dbReference type="AlphaFoldDB" id="A0A1Y3AQV9"/>
<dbReference type="Pfam" id="PF02714">
    <property type="entry name" value="RSN1_7TM"/>
    <property type="match status" value="1"/>
</dbReference>
<dbReference type="GO" id="GO:0016020">
    <property type="term" value="C:membrane"/>
    <property type="evidence" value="ECO:0007669"/>
    <property type="project" value="InterPro"/>
</dbReference>
<dbReference type="EMBL" id="MUJZ01063679">
    <property type="protein sequence ID" value="OTF70861.1"/>
    <property type="molecule type" value="Genomic_DNA"/>
</dbReference>
<keyword evidence="1" id="KW-0812">Transmembrane</keyword>
<evidence type="ECO:0000313" key="4">
    <source>
        <dbReference type="Proteomes" id="UP000194236"/>
    </source>
</evidence>
<gene>
    <name evidence="3" type="ORF">BLA29_005420</name>
</gene>
<dbReference type="OrthoDB" id="6437480at2759"/>
<accession>A0A1Y3AQV9</accession>
<keyword evidence="1" id="KW-0472">Membrane</keyword>
<evidence type="ECO:0000259" key="2">
    <source>
        <dbReference type="Pfam" id="PF02714"/>
    </source>
</evidence>
<dbReference type="InterPro" id="IPR003864">
    <property type="entry name" value="CSC1/OSCA1-like_7TM"/>
</dbReference>
<name>A0A1Y3AQV9_EURMA</name>
<comment type="caution">
    <text evidence="3">The sequence shown here is derived from an EMBL/GenBank/DDBJ whole genome shotgun (WGS) entry which is preliminary data.</text>
</comment>
<reference evidence="3 4" key="1">
    <citation type="submission" date="2017-03" db="EMBL/GenBank/DDBJ databases">
        <title>Genome Survey of Euroglyphus maynei.</title>
        <authorList>
            <person name="Arlian L.G."/>
            <person name="Morgan M.S."/>
            <person name="Rider S.D."/>
        </authorList>
    </citation>
    <scope>NUCLEOTIDE SEQUENCE [LARGE SCALE GENOMIC DNA]</scope>
    <source>
        <strain evidence="3">Arlian Lab</strain>
        <tissue evidence="3">Whole body</tissue>
    </source>
</reference>
<keyword evidence="1" id="KW-1133">Transmembrane helix</keyword>
<keyword evidence="4" id="KW-1185">Reference proteome</keyword>
<protein>
    <recommendedName>
        <fullName evidence="2">CSC1/OSCA1-like 7TM region domain-containing protein</fullName>
    </recommendedName>
</protein>
<sequence length="169" mass="19734">MELLRIVDACVYAFYYLVFIRSPAEYKIARMMVVQEFPLGVFYSQFLLIFTMTIIFSFASPLIVPCGLLFTVMLIKMEYSLVSRFILFIFICVSIYSLIKCFCPNFMDRRRLNKRELGQQQSAIEISRQQQQQQQQTSTSLSSAPTSAERNQNSKNEICICSYTWPVFN</sequence>
<feature type="domain" description="CSC1/OSCA1-like 7TM region" evidence="2">
    <location>
        <begin position="1"/>
        <end position="74"/>
    </location>
</feature>
<feature type="transmembrane region" description="Helical" evidence="1">
    <location>
        <begin position="6"/>
        <end position="24"/>
    </location>
</feature>
<evidence type="ECO:0000256" key="1">
    <source>
        <dbReference type="SAM" id="Phobius"/>
    </source>
</evidence>
<proteinExistence type="predicted"/>
<feature type="transmembrane region" description="Helical" evidence="1">
    <location>
        <begin position="45"/>
        <end position="75"/>
    </location>
</feature>
<dbReference type="Proteomes" id="UP000194236">
    <property type="component" value="Unassembled WGS sequence"/>
</dbReference>
<feature type="transmembrane region" description="Helical" evidence="1">
    <location>
        <begin position="81"/>
        <end position="103"/>
    </location>
</feature>
<organism evidence="3 4">
    <name type="scientific">Euroglyphus maynei</name>
    <name type="common">Mayne's house dust mite</name>
    <dbReference type="NCBI Taxonomy" id="6958"/>
    <lineage>
        <taxon>Eukaryota</taxon>
        <taxon>Metazoa</taxon>
        <taxon>Ecdysozoa</taxon>
        <taxon>Arthropoda</taxon>
        <taxon>Chelicerata</taxon>
        <taxon>Arachnida</taxon>
        <taxon>Acari</taxon>
        <taxon>Acariformes</taxon>
        <taxon>Sarcoptiformes</taxon>
        <taxon>Astigmata</taxon>
        <taxon>Psoroptidia</taxon>
        <taxon>Analgoidea</taxon>
        <taxon>Pyroglyphidae</taxon>
        <taxon>Pyroglyphinae</taxon>
        <taxon>Euroglyphus</taxon>
    </lineage>
</organism>
<evidence type="ECO:0000313" key="3">
    <source>
        <dbReference type="EMBL" id="OTF70861.1"/>
    </source>
</evidence>